<feature type="signal peptide" evidence="1">
    <location>
        <begin position="1"/>
        <end position="23"/>
    </location>
</feature>
<reference evidence="2" key="1">
    <citation type="journal article" date="2013" name="PLoS ONE">
        <title>Gene expression in gut symbiotic organ of stinkbug affected by extracellular bacterial symbiont.</title>
        <authorList>
            <person name="Futahashi R."/>
            <person name="Tanaka K."/>
            <person name="Tanahashi M."/>
            <person name="Nikoh N."/>
            <person name="Kikuchi Y."/>
            <person name="Lee B.L."/>
            <person name="Fukatsu T."/>
        </authorList>
    </citation>
    <scope>NUCLEOTIDE SEQUENCE</scope>
    <source>
        <tissue evidence="2">Midgut</tissue>
    </source>
</reference>
<proteinExistence type="evidence at transcript level"/>
<evidence type="ECO:0000313" key="2">
    <source>
        <dbReference type="EMBL" id="BAN20157.1"/>
    </source>
</evidence>
<dbReference type="EMBL" id="AK416942">
    <property type="protein sequence ID" value="BAN20157.1"/>
    <property type="molecule type" value="mRNA"/>
</dbReference>
<feature type="chain" id="PRO_5004372702" evidence="1">
    <location>
        <begin position="24"/>
        <end position="233"/>
    </location>
</feature>
<organism evidence="2">
    <name type="scientific">Riptortus pedestris</name>
    <name type="common">Bean bug</name>
    <dbReference type="NCBI Taxonomy" id="329032"/>
    <lineage>
        <taxon>Eukaryota</taxon>
        <taxon>Metazoa</taxon>
        <taxon>Ecdysozoa</taxon>
        <taxon>Arthropoda</taxon>
        <taxon>Hexapoda</taxon>
        <taxon>Insecta</taxon>
        <taxon>Pterygota</taxon>
        <taxon>Neoptera</taxon>
        <taxon>Paraneoptera</taxon>
        <taxon>Hemiptera</taxon>
        <taxon>Heteroptera</taxon>
        <taxon>Panheteroptera</taxon>
        <taxon>Pentatomomorpha</taxon>
        <taxon>Coreoidea</taxon>
        <taxon>Alydidae</taxon>
        <taxon>Riptortus</taxon>
    </lineage>
</organism>
<dbReference type="AlphaFoldDB" id="R4WQG8"/>
<name>R4WQG8_RIPPE</name>
<keyword evidence="1" id="KW-0732">Signal</keyword>
<accession>R4WQG8</accession>
<sequence length="233" mass="26533">MNRVLTVIFGVVLFSLIKDGSVASEDNLDLPKKIIQNLTKEIKKDHMESFPIGEITLEYLLLWFAVRNGYVGNLSSLTLRKGTQKFIKSTFSDQTEYSFDLTVGFNEFRAGADLNLVFRNYFNGSSRIEVFASEDYLRTKGIIYLNKEEQGSCEARLNDVEILELGEINFNAKPENLVSSVLTYIVEVGVNRAIPVTMRYLNHLLSGYIHTLNFQNLFSDFICRSLKISNNLT</sequence>
<protein>
    <submittedName>
        <fullName evidence="2">Uncharacterized protein</fullName>
    </submittedName>
</protein>
<evidence type="ECO:0000256" key="1">
    <source>
        <dbReference type="SAM" id="SignalP"/>
    </source>
</evidence>